<dbReference type="Proteomes" id="UP001605036">
    <property type="component" value="Unassembled WGS sequence"/>
</dbReference>
<dbReference type="InterPro" id="IPR003690">
    <property type="entry name" value="MTERF"/>
</dbReference>
<dbReference type="FunFam" id="1.25.70.10:FF:000001">
    <property type="entry name" value="Mitochondrial transcription termination factor-like"/>
    <property type="match status" value="1"/>
</dbReference>
<dbReference type="Gene3D" id="1.25.70.10">
    <property type="entry name" value="Transcription termination factor 3, mitochondrial"/>
    <property type="match status" value="2"/>
</dbReference>
<dbReference type="PANTHER" id="PTHR13068">
    <property type="entry name" value="CGI-12 PROTEIN-RELATED"/>
    <property type="match status" value="1"/>
</dbReference>
<proteinExistence type="inferred from homology"/>
<dbReference type="InterPro" id="IPR038538">
    <property type="entry name" value="MTERF_sf"/>
</dbReference>
<dbReference type="AlphaFoldDB" id="A0ABD1Y581"/>
<evidence type="ECO:0000256" key="2">
    <source>
        <dbReference type="ARBA" id="ARBA00022472"/>
    </source>
</evidence>
<evidence type="ECO:0000313" key="4">
    <source>
        <dbReference type="EMBL" id="KAL2621923.1"/>
    </source>
</evidence>
<sequence length="630" mass="70949">MASRLANRCGSRLLVKYCLGPHSSLPHLDILIRASGERGSSAENQTSSIPGDDREVNDSRFEFRSHSTFRADPKSAVSGKPRFLNTGSRAFFCAIESLEDGSSGTGASRVFSLAVRDYFRDVQGISEEDADFISSNCPSFTTKVAEFAATSSQEYNDPNGRKLSFDCYLRMYLEKTSGSLLEPVFESIGRLHSGRGTSPLSKLEVSLSGENGLFKKFAVLESLGCPRRKLWDVLENNLEILSWGVEELHGKIVFLERLGVEKKNMVALVKDPSVFSADLEKRLGPILQYLAEVGVERHVLGDLMKFNPQGLIKMPVTNFRERVDFLLKLGLTSSEVQKSMRSFPQLVHLRLSNLTEKIEYFESLGIEPENMLKLIAKLPSIFRHSIEKNLVPKVNMLEALGISKNRIKKIIVHYPQLFGCGMDSLKYKLAFFEANGLTGNRLVKLITWHPRAFSFSVDENLSKKLRFLMTKGFEAGSTSMVRALAACLSISIVSLEARFVNLQGLGFSPKEVRDLVKKQPTILCLSEKTIRKKMDYLVKTMGRPASELLRCPGYLLYSLELRTKPRHEVLEHLNSKGLLRTGAYSLSTILQPREDMFEDRFMKVDPECYEVYNSHFEKETRLSVKTMVAL</sequence>
<keyword evidence="2" id="KW-0805">Transcription regulation</keyword>
<keyword evidence="3" id="KW-0809">Transit peptide</keyword>
<keyword evidence="2" id="KW-0806">Transcription termination</keyword>
<evidence type="ECO:0000313" key="5">
    <source>
        <dbReference type="Proteomes" id="UP001605036"/>
    </source>
</evidence>
<name>A0ABD1Y581_9MARC</name>
<keyword evidence="5" id="KW-1185">Reference proteome</keyword>
<comment type="similarity">
    <text evidence="1">Belongs to the mTERF family.</text>
</comment>
<reference evidence="4 5" key="1">
    <citation type="submission" date="2024-09" db="EMBL/GenBank/DDBJ databases">
        <title>Chromosome-scale assembly of Riccia fluitans.</title>
        <authorList>
            <person name="Paukszto L."/>
            <person name="Sawicki J."/>
            <person name="Karawczyk K."/>
            <person name="Piernik-Szablinska J."/>
            <person name="Szczecinska M."/>
            <person name="Mazdziarz M."/>
        </authorList>
    </citation>
    <scope>NUCLEOTIDE SEQUENCE [LARGE SCALE GENOMIC DNA]</scope>
    <source>
        <strain evidence="4">Rf_01</strain>
        <tissue evidence="4">Aerial parts of the thallus</tissue>
    </source>
</reference>
<evidence type="ECO:0000256" key="1">
    <source>
        <dbReference type="ARBA" id="ARBA00007692"/>
    </source>
</evidence>
<organism evidence="4 5">
    <name type="scientific">Riccia fluitans</name>
    <dbReference type="NCBI Taxonomy" id="41844"/>
    <lineage>
        <taxon>Eukaryota</taxon>
        <taxon>Viridiplantae</taxon>
        <taxon>Streptophyta</taxon>
        <taxon>Embryophyta</taxon>
        <taxon>Marchantiophyta</taxon>
        <taxon>Marchantiopsida</taxon>
        <taxon>Marchantiidae</taxon>
        <taxon>Marchantiales</taxon>
        <taxon>Ricciaceae</taxon>
        <taxon>Riccia</taxon>
    </lineage>
</organism>
<dbReference type="SMART" id="SM00733">
    <property type="entry name" value="Mterf"/>
    <property type="match status" value="10"/>
</dbReference>
<protein>
    <recommendedName>
        <fullName evidence="6">Mitochondrial transcription termination factor</fullName>
    </recommendedName>
</protein>
<gene>
    <name evidence="4" type="ORF">R1flu_002128</name>
</gene>
<accession>A0ABD1Y581</accession>
<dbReference type="PANTHER" id="PTHR13068:SF228">
    <property type="match status" value="1"/>
</dbReference>
<keyword evidence="2" id="KW-0804">Transcription</keyword>
<evidence type="ECO:0008006" key="6">
    <source>
        <dbReference type="Google" id="ProtNLM"/>
    </source>
</evidence>
<comment type="caution">
    <text evidence="4">The sequence shown here is derived from an EMBL/GenBank/DDBJ whole genome shotgun (WGS) entry which is preliminary data.</text>
</comment>
<dbReference type="Pfam" id="PF02536">
    <property type="entry name" value="mTERF"/>
    <property type="match status" value="2"/>
</dbReference>
<evidence type="ECO:0000256" key="3">
    <source>
        <dbReference type="ARBA" id="ARBA00022946"/>
    </source>
</evidence>
<dbReference type="EMBL" id="JBHFFA010000006">
    <property type="protein sequence ID" value="KAL2621923.1"/>
    <property type="molecule type" value="Genomic_DNA"/>
</dbReference>
<dbReference type="GO" id="GO:0006353">
    <property type="term" value="P:DNA-templated transcription termination"/>
    <property type="evidence" value="ECO:0007669"/>
    <property type="project" value="UniProtKB-KW"/>
</dbReference>